<gene>
    <name evidence="5" type="ORF">OUZ56_025372</name>
</gene>
<dbReference type="InterPro" id="IPR035979">
    <property type="entry name" value="RBD_domain_sf"/>
</dbReference>
<proteinExistence type="predicted"/>
<sequence>MVLFTPSRWRQHVVTSVFVCFCRSIRSARHTSFTLTYLSNLTNLGFKAIQLFSAFSTGSRNKKTRMTSVSVGKSKSAIPLKSQKKSVGKTSKQCAMNKDSCLLIRYRHRKLPSRDEIRLLHPNIIDVRTPRQKTAKFCQLEFESKEAAIDALRKLRKTQTEELALIQYLGKKTPNKPSTALASTKSSVEENQSENNTSDDDCEEETSITAEEVLENSEDIQPCPCLYVSGLPDIAVTEIIKSLFPTNTKIEIGDKKLKGKRYALVHFGSTEDAVRVMEASKDVSVNGERLMVKFHK</sequence>
<dbReference type="Proteomes" id="UP001234178">
    <property type="component" value="Unassembled WGS sequence"/>
</dbReference>
<dbReference type="InterPro" id="IPR000504">
    <property type="entry name" value="RRM_dom"/>
</dbReference>
<accession>A0ABQ9ZJM4</accession>
<evidence type="ECO:0000256" key="2">
    <source>
        <dbReference type="PROSITE-ProRule" id="PRU00176"/>
    </source>
</evidence>
<keyword evidence="1 2" id="KW-0694">RNA-binding</keyword>
<protein>
    <recommendedName>
        <fullName evidence="4">RRM domain-containing protein</fullName>
    </recommendedName>
</protein>
<feature type="compositionally biased region" description="Polar residues" evidence="3">
    <location>
        <begin position="175"/>
        <end position="196"/>
    </location>
</feature>
<dbReference type="EMBL" id="JAOYFB010000004">
    <property type="protein sequence ID" value="KAK4013132.1"/>
    <property type="molecule type" value="Genomic_DNA"/>
</dbReference>
<evidence type="ECO:0000256" key="3">
    <source>
        <dbReference type="SAM" id="MobiDB-lite"/>
    </source>
</evidence>
<name>A0ABQ9ZJM4_9CRUS</name>
<dbReference type="SUPFAM" id="SSF54928">
    <property type="entry name" value="RNA-binding domain, RBD"/>
    <property type="match status" value="1"/>
</dbReference>
<keyword evidence="6" id="KW-1185">Reference proteome</keyword>
<feature type="domain" description="RRM" evidence="4">
    <location>
        <begin position="224"/>
        <end position="296"/>
    </location>
</feature>
<evidence type="ECO:0000259" key="4">
    <source>
        <dbReference type="PROSITE" id="PS50102"/>
    </source>
</evidence>
<feature type="region of interest" description="Disordered" evidence="3">
    <location>
        <begin position="174"/>
        <end position="207"/>
    </location>
</feature>
<evidence type="ECO:0000313" key="5">
    <source>
        <dbReference type="EMBL" id="KAK4013132.1"/>
    </source>
</evidence>
<dbReference type="SMART" id="SM00360">
    <property type="entry name" value="RRM"/>
    <property type="match status" value="1"/>
</dbReference>
<evidence type="ECO:0000313" key="6">
    <source>
        <dbReference type="Proteomes" id="UP001234178"/>
    </source>
</evidence>
<dbReference type="PROSITE" id="PS50102">
    <property type="entry name" value="RRM"/>
    <property type="match status" value="1"/>
</dbReference>
<organism evidence="5 6">
    <name type="scientific">Daphnia magna</name>
    <dbReference type="NCBI Taxonomy" id="35525"/>
    <lineage>
        <taxon>Eukaryota</taxon>
        <taxon>Metazoa</taxon>
        <taxon>Ecdysozoa</taxon>
        <taxon>Arthropoda</taxon>
        <taxon>Crustacea</taxon>
        <taxon>Branchiopoda</taxon>
        <taxon>Diplostraca</taxon>
        <taxon>Cladocera</taxon>
        <taxon>Anomopoda</taxon>
        <taxon>Daphniidae</taxon>
        <taxon>Daphnia</taxon>
    </lineage>
</organism>
<reference evidence="5 6" key="1">
    <citation type="journal article" date="2023" name="Nucleic Acids Res.">
        <title>The hologenome of Daphnia magna reveals possible DNA methylation and microbiome-mediated evolution of the host genome.</title>
        <authorList>
            <person name="Chaturvedi A."/>
            <person name="Li X."/>
            <person name="Dhandapani V."/>
            <person name="Marshall H."/>
            <person name="Kissane S."/>
            <person name="Cuenca-Cambronero M."/>
            <person name="Asole G."/>
            <person name="Calvet F."/>
            <person name="Ruiz-Romero M."/>
            <person name="Marangio P."/>
            <person name="Guigo R."/>
            <person name="Rago D."/>
            <person name="Mirbahai L."/>
            <person name="Eastwood N."/>
            <person name="Colbourne J.K."/>
            <person name="Zhou J."/>
            <person name="Mallon E."/>
            <person name="Orsini L."/>
        </authorList>
    </citation>
    <scope>NUCLEOTIDE SEQUENCE [LARGE SCALE GENOMIC DNA]</scope>
    <source>
        <strain evidence="5">LRV0_1</strain>
    </source>
</reference>
<dbReference type="CDD" id="cd00590">
    <property type="entry name" value="RRM_SF"/>
    <property type="match status" value="1"/>
</dbReference>
<dbReference type="InterPro" id="IPR012677">
    <property type="entry name" value="Nucleotide-bd_a/b_plait_sf"/>
</dbReference>
<dbReference type="Gene3D" id="3.30.70.330">
    <property type="match status" value="1"/>
</dbReference>
<evidence type="ECO:0000256" key="1">
    <source>
        <dbReference type="ARBA" id="ARBA00022884"/>
    </source>
</evidence>
<comment type="caution">
    <text evidence="5">The sequence shown here is derived from an EMBL/GenBank/DDBJ whole genome shotgun (WGS) entry which is preliminary data.</text>
</comment>
<feature type="compositionally biased region" description="Acidic residues" evidence="3">
    <location>
        <begin position="197"/>
        <end position="207"/>
    </location>
</feature>